<comment type="caution">
    <text evidence="3">The sequence shown here is derived from an EMBL/GenBank/DDBJ whole genome shotgun (WGS) entry which is preliminary data.</text>
</comment>
<feature type="active site" description="Amidino-cysteine intermediate" evidence="2">
    <location>
        <position position="359"/>
    </location>
</feature>
<keyword evidence="4" id="KW-1185">Reference proteome</keyword>
<evidence type="ECO:0000256" key="1">
    <source>
        <dbReference type="ARBA" id="ARBA00022801"/>
    </source>
</evidence>
<dbReference type="SUPFAM" id="SSF55909">
    <property type="entry name" value="Pentein"/>
    <property type="match status" value="1"/>
</dbReference>
<evidence type="ECO:0000313" key="3">
    <source>
        <dbReference type="EMBL" id="KRL22339.1"/>
    </source>
</evidence>
<dbReference type="PANTHER" id="PTHR31377">
    <property type="entry name" value="AGMATINE DEIMINASE-RELATED"/>
    <property type="match status" value="1"/>
</dbReference>
<dbReference type="EC" id="3.5.3.12" evidence="2"/>
<accession>A0A0R1NZJ9</accession>
<organism evidence="3 4">
    <name type="scientific">Lentilactobacillus kisonensis DSM 19906 = JCM 15041</name>
    <dbReference type="NCBI Taxonomy" id="1423766"/>
    <lineage>
        <taxon>Bacteria</taxon>
        <taxon>Bacillati</taxon>
        <taxon>Bacillota</taxon>
        <taxon>Bacilli</taxon>
        <taxon>Lactobacillales</taxon>
        <taxon>Lactobacillaceae</taxon>
        <taxon>Lentilactobacillus</taxon>
    </lineage>
</organism>
<keyword evidence="1 2" id="KW-0378">Hydrolase</keyword>
<dbReference type="Pfam" id="PF04371">
    <property type="entry name" value="PAD_porph"/>
    <property type="match status" value="1"/>
</dbReference>
<protein>
    <recommendedName>
        <fullName evidence="2">Putative agmatine deiminase</fullName>
        <ecNumber evidence="2">3.5.3.12</ecNumber>
    </recommendedName>
    <alternativeName>
        <fullName evidence="2">Agmatine iminohydrolase</fullName>
    </alternativeName>
</protein>
<dbReference type="InterPro" id="IPR017754">
    <property type="entry name" value="Agmatine_deiminase"/>
</dbReference>
<sequence length="366" mass="40985">MISLQTLQSNPKQDGFRMPAEFEPHQGVYMLWPTRPDNWRNGAKPAQRTFANVAKAIAQFEHVTVGVADDQYVNARHLLPAEVEVVELSSNDAWVRDCGPTIVTNQAGERRGIDWHFNAWGGLVDGLYFPWDKDDRVAQKITELEHLDRYRLDDFVLEGGAIHVDGEGTLITTEECLLSKGRNPELSKSQIENLLKEYLNVSKVIWLKHGIYLDETNGHVDNIANFVRPGVVALAWTDDQSDPQYQISKENEAILRQATDAKGRPIRIERLTVPQPITITKAESEGVDAVAGTLPRRAGDRLAASYVNYYTANGGIVFPMFGDLNDQKAQATLQRLYPDRKIVGVYAREIILGGGNIHCVTQQIPE</sequence>
<dbReference type="GO" id="GO:0004668">
    <property type="term" value="F:protein-arginine deiminase activity"/>
    <property type="evidence" value="ECO:0007669"/>
    <property type="project" value="InterPro"/>
</dbReference>
<reference evidence="3 4" key="1">
    <citation type="journal article" date="2015" name="Genome Announc.">
        <title>Expanding the biotechnology potential of lactobacilli through comparative genomics of 213 strains and associated genera.</title>
        <authorList>
            <person name="Sun Z."/>
            <person name="Harris H.M."/>
            <person name="McCann A."/>
            <person name="Guo C."/>
            <person name="Argimon S."/>
            <person name="Zhang W."/>
            <person name="Yang X."/>
            <person name="Jeffery I.B."/>
            <person name="Cooney J.C."/>
            <person name="Kagawa T.F."/>
            <person name="Liu W."/>
            <person name="Song Y."/>
            <person name="Salvetti E."/>
            <person name="Wrobel A."/>
            <person name="Rasinkangas P."/>
            <person name="Parkhill J."/>
            <person name="Rea M.C."/>
            <person name="O'Sullivan O."/>
            <person name="Ritari J."/>
            <person name="Douillard F.P."/>
            <person name="Paul Ross R."/>
            <person name="Yang R."/>
            <person name="Briner A.E."/>
            <person name="Felis G.E."/>
            <person name="de Vos W.M."/>
            <person name="Barrangou R."/>
            <person name="Klaenhammer T.R."/>
            <person name="Caufield P.W."/>
            <person name="Cui Y."/>
            <person name="Zhang H."/>
            <person name="O'Toole P.W."/>
        </authorList>
    </citation>
    <scope>NUCLEOTIDE SEQUENCE [LARGE SCALE GENOMIC DNA]</scope>
    <source>
        <strain evidence="3 4">DSM 19906</strain>
    </source>
</reference>
<comment type="similarity">
    <text evidence="2">Belongs to the agmatine deiminase family.</text>
</comment>
<name>A0A0R1NZJ9_9LACO</name>
<evidence type="ECO:0000313" key="4">
    <source>
        <dbReference type="Proteomes" id="UP000051439"/>
    </source>
</evidence>
<dbReference type="AlphaFoldDB" id="A0A0R1NZJ9"/>
<proteinExistence type="inferred from homology"/>
<dbReference type="Gene3D" id="3.75.10.10">
    <property type="entry name" value="L-arginine/glycine Amidinotransferase, Chain A"/>
    <property type="match status" value="1"/>
</dbReference>
<dbReference type="EMBL" id="AZEB01000007">
    <property type="protein sequence ID" value="KRL22339.1"/>
    <property type="molecule type" value="Genomic_DNA"/>
</dbReference>
<dbReference type="GO" id="GO:0009446">
    <property type="term" value="P:putrescine biosynthetic process"/>
    <property type="evidence" value="ECO:0007669"/>
    <property type="project" value="InterPro"/>
</dbReference>
<evidence type="ECO:0000256" key="2">
    <source>
        <dbReference type="HAMAP-Rule" id="MF_01841"/>
    </source>
</evidence>
<dbReference type="PANTHER" id="PTHR31377:SF0">
    <property type="entry name" value="AGMATINE DEIMINASE-RELATED"/>
    <property type="match status" value="1"/>
</dbReference>
<dbReference type="InterPro" id="IPR007466">
    <property type="entry name" value="Peptidyl-Arg-deiminase_porph"/>
</dbReference>
<gene>
    <name evidence="2" type="primary">aguA</name>
    <name evidence="3" type="ORF">FC98_GL002472</name>
</gene>
<comment type="catalytic activity">
    <reaction evidence="2">
        <text>agmatine + H2O = N-carbamoylputrescine + NH4(+)</text>
        <dbReference type="Rhea" id="RHEA:18037"/>
        <dbReference type="ChEBI" id="CHEBI:15377"/>
        <dbReference type="ChEBI" id="CHEBI:28938"/>
        <dbReference type="ChEBI" id="CHEBI:58145"/>
        <dbReference type="ChEBI" id="CHEBI:58318"/>
        <dbReference type="EC" id="3.5.3.12"/>
    </reaction>
</comment>
<dbReference type="NCBIfam" id="TIGR03380">
    <property type="entry name" value="agmatine_aguA"/>
    <property type="match status" value="1"/>
</dbReference>
<dbReference type="NCBIfam" id="NF010070">
    <property type="entry name" value="PRK13551.1"/>
    <property type="match status" value="1"/>
</dbReference>
<dbReference type="Proteomes" id="UP000051439">
    <property type="component" value="Unassembled WGS sequence"/>
</dbReference>
<dbReference type="PATRIC" id="fig|1423766.4.peg.2578"/>
<dbReference type="GO" id="GO:0047632">
    <property type="term" value="F:agmatine deiminase activity"/>
    <property type="evidence" value="ECO:0007669"/>
    <property type="project" value="UniProtKB-UniRule"/>
</dbReference>
<dbReference type="HAMAP" id="MF_01841">
    <property type="entry name" value="Agmatine_deimin"/>
    <property type="match status" value="1"/>
</dbReference>